<proteinExistence type="predicted"/>
<organism evidence="1 2">
    <name type="scientific">Trichobilharzia regenti</name>
    <name type="common">Nasal bird schistosome</name>
    <dbReference type="NCBI Taxonomy" id="157069"/>
    <lineage>
        <taxon>Eukaryota</taxon>
        <taxon>Metazoa</taxon>
        <taxon>Spiralia</taxon>
        <taxon>Lophotrochozoa</taxon>
        <taxon>Platyhelminthes</taxon>
        <taxon>Trematoda</taxon>
        <taxon>Digenea</taxon>
        <taxon>Strigeidida</taxon>
        <taxon>Schistosomatoidea</taxon>
        <taxon>Schistosomatidae</taxon>
        <taxon>Trichobilharzia</taxon>
    </lineage>
</organism>
<keyword evidence="1" id="KW-1185">Reference proteome</keyword>
<dbReference type="Proteomes" id="UP000050795">
    <property type="component" value="Unassembled WGS sequence"/>
</dbReference>
<name>A0AA85JFQ8_TRIRE</name>
<accession>A0AA85JFQ8</accession>
<dbReference type="AlphaFoldDB" id="A0AA85JFQ8"/>
<protein>
    <submittedName>
        <fullName evidence="2">Uncharacterized protein</fullName>
    </submittedName>
</protein>
<sequence>MDTFRQCSCIYAHNVSLRSLFVFELAEFRKLFIRIFQINIPKYNLCNCEHHSSSQFLTAFCNLREECAENKSCNELMNVLK</sequence>
<evidence type="ECO:0000313" key="1">
    <source>
        <dbReference type="Proteomes" id="UP000050795"/>
    </source>
</evidence>
<reference evidence="2" key="2">
    <citation type="submission" date="2023-11" db="UniProtKB">
        <authorList>
            <consortium name="WormBaseParasite"/>
        </authorList>
    </citation>
    <scope>IDENTIFICATION</scope>
</reference>
<dbReference type="WBParaSite" id="TREG1_22160.1">
    <property type="protein sequence ID" value="TREG1_22160.1"/>
    <property type="gene ID" value="TREG1_22160"/>
</dbReference>
<reference evidence="1" key="1">
    <citation type="submission" date="2022-06" db="EMBL/GenBank/DDBJ databases">
        <authorList>
            <person name="Berger JAMES D."/>
            <person name="Berger JAMES D."/>
        </authorList>
    </citation>
    <scope>NUCLEOTIDE SEQUENCE [LARGE SCALE GENOMIC DNA]</scope>
</reference>
<evidence type="ECO:0000313" key="2">
    <source>
        <dbReference type="WBParaSite" id="TREG1_22160.1"/>
    </source>
</evidence>